<reference evidence="2" key="1">
    <citation type="submission" date="2023-05" db="EMBL/GenBank/DDBJ databases">
        <authorList>
            <person name="Zhang X."/>
        </authorList>
    </citation>
    <scope>NUCLEOTIDE SEQUENCE</scope>
    <source>
        <strain evidence="2">BD1B2-1</strain>
    </source>
</reference>
<dbReference type="InterPro" id="IPR019853">
    <property type="entry name" value="GldB-like"/>
</dbReference>
<evidence type="ECO:0000256" key="1">
    <source>
        <dbReference type="SAM" id="SignalP"/>
    </source>
</evidence>
<evidence type="ECO:0000313" key="3">
    <source>
        <dbReference type="Proteomes" id="UP001232063"/>
    </source>
</evidence>
<organism evidence="2 3">
    <name type="scientific">Xanthocytophaga agilis</name>
    <dbReference type="NCBI Taxonomy" id="3048010"/>
    <lineage>
        <taxon>Bacteria</taxon>
        <taxon>Pseudomonadati</taxon>
        <taxon>Bacteroidota</taxon>
        <taxon>Cytophagia</taxon>
        <taxon>Cytophagales</taxon>
        <taxon>Rhodocytophagaceae</taxon>
        <taxon>Xanthocytophaga</taxon>
    </lineage>
</organism>
<gene>
    <name evidence="2" type="ORF">QNI22_14910</name>
</gene>
<dbReference type="InterPro" id="IPR032560">
    <property type="entry name" value="DUF4932"/>
</dbReference>
<feature type="chain" id="PRO_5041898332" evidence="1">
    <location>
        <begin position="24"/>
        <end position="678"/>
    </location>
</feature>
<keyword evidence="1" id="KW-0732">Signal</keyword>
<dbReference type="RefSeq" id="WP_314511709.1">
    <property type="nucleotide sequence ID" value="NZ_JASJOU010000004.1"/>
</dbReference>
<dbReference type="Pfam" id="PF16286">
    <property type="entry name" value="DUF4932"/>
    <property type="match status" value="1"/>
</dbReference>
<evidence type="ECO:0000313" key="2">
    <source>
        <dbReference type="EMBL" id="MDJ1501955.1"/>
    </source>
</evidence>
<dbReference type="Pfam" id="PF25594">
    <property type="entry name" value="GldB_lipo"/>
    <property type="match status" value="1"/>
</dbReference>
<feature type="signal peptide" evidence="1">
    <location>
        <begin position="1"/>
        <end position="23"/>
    </location>
</feature>
<protein>
    <submittedName>
        <fullName evidence="2">DUF4932 domain-containing protein</fullName>
    </submittedName>
</protein>
<sequence length="678" mass="78262">MKKASYCLCLVLSGWLMSYTGMSQSSTQGISQKRIAIEFNHNVEFLGFVFFLGSLGSQYEQTEDTYFNGIKKKEWHAFNLSLYRKYKSYQANKDLQTVARFIESLGGSSLIRLLIQVPEFPHATLPASMPKEEVLFFSSTNDSLEAYSHAQEFLQAANRFYKEVHFEKYFQENQRLYDHSMEQIRKNMPPEGFIDAMEQFYRRQFDGYQLLPSLTIPAGMGFGLQLTTAGKTTILNAFGSFGPQRFAKDSLPDMGFANPKRLRELSIHEFGHSFVNPIIADLPAELTESTKSLFDTIKTDMEDQAYQNWKTCLDEHFVRAGEVMISHNLGYSQEAEDLLQYYITGRKFIYLPVIIQELKVYNQNPYVTYASTVQKALEKLQKQSNAVSDRADTNGLWNSPEQIQFHTEDIDLFWKVFDKMYPRIQGSILQKEYIEAGSAGLQNFIKNRIESGNKLAKTIRKELDYYQAIRASSLSIASRKEQFYICFHNLKQLYPEAQFPDVYFVIGRKNTGGTTFKGGLLIGAEMFGQPTATFTPRIPIDYLDELISHELIHFQQKYSKNNSLLAQCIREGAADFLGELISGAHGNQEMYHYAEQHKQELWKEFLARKDDNNWQGWLYYSKDTSRPKDLGYWMGYKITQSYYQHATDKSQAIKDILTIQDFTGFLEKSKCAELFVNP</sequence>
<proteinExistence type="predicted"/>
<dbReference type="AlphaFoldDB" id="A0AAE3R5U6"/>
<comment type="caution">
    <text evidence="2">The sequence shown here is derived from an EMBL/GenBank/DDBJ whole genome shotgun (WGS) entry which is preliminary data.</text>
</comment>
<dbReference type="EMBL" id="JASJOU010000004">
    <property type="protein sequence ID" value="MDJ1501955.1"/>
    <property type="molecule type" value="Genomic_DNA"/>
</dbReference>
<dbReference type="Proteomes" id="UP001232063">
    <property type="component" value="Unassembled WGS sequence"/>
</dbReference>
<accession>A0AAE3R5U6</accession>
<name>A0AAE3R5U6_9BACT</name>
<keyword evidence="3" id="KW-1185">Reference proteome</keyword>